<dbReference type="Gene3D" id="3.90.850.10">
    <property type="entry name" value="Fumarylacetoacetase-like, C-terminal domain"/>
    <property type="match status" value="1"/>
</dbReference>
<dbReference type="AlphaFoldDB" id="A0A917B081"/>
<proteinExistence type="inferred from homology"/>
<comment type="caution">
    <text evidence="5">The sequence shown here is derived from an EMBL/GenBank/DDBJ whole genome shotgun (WGS) entry which is preliminary data.</text>
</comment>
<dbReference type="RefSeq" id="WP_188376355.1">
    <property type="nucleotide sequence ID" value="NZ_BMEL01000001.1"/>
</dbReference>
<gene>
    <name evidence="5" type="ORF">GCM10010954_10060</name>
</gene>
<evidence type="ECO:0000259" key="4">
    <source>
        <dbReference type="Pfam" id="PF10370"/>
    </source>
</evidence>
<reference evidence="5" key="2">
    <citation type="submission" date="2020-09" db="EMBL/GenBank/DDBJ databases">
        <authorList>
            <person name="Sun Q."/>
            <person name="Zhou Y."/>
        </authorList>
    </citation>
    <scope>NUCLEOTIDE SEQUENCE</scope>
    <source>
        <strain evidence="5">CGMCC 1.12153</strain>
    </source>
</reference>
<dbReference type="Proteomes" id="UP000660110">
    <property type="component" value="Unassembled WGS sequence"/>
</dbReference>
<dbReference type="EMBL" id="BMEL01000001">
    <property type="protein sequence ID" value="GGF13337.1"/>
    <property type="molecule type" value="Genomic_DNA"/>
</dbReference>
<reference evidence="5" key="1">
    <citation type="journal article" date="2014" name="Int. J. Syst. Evol. Microbiol.">
        <title>Complete genome sequence of Corynebacterium casei LMG S-19264T (=DSM 44701T), isolated from a smear-ripened cheese.</title>
        <authorList>
            <consortium name="US DOE Joint Genome Institute (JGI-PGF)"/>
            <person name="Walter F."/>
            <person name="Albersmeier A."/>
            <person name="Kalinowski J."/>
            <person name="Ruckert C."/>
        </authorList>
    </citation>
    <scope>NUCLEOTIDE SEQUENCE</scope>
    <source>
        <strain evidence="5">CGMCC 1.12153</strain>
    </source>
</reference>
<dbReference type="Pfam" id="PF01557">
    <property type="entry name" value="FAA_hydrolase"/>
    <property type="match status" value="1"/>
</dbReference>
<dbReference type="GO" id="GO:0003824">
    <property type="term" value="F:catalytic activity"/>
    <property type="evidence" value="ECO:0007669"/>
    <property type="project" value="InterPro"/>
</dbReference>
<keyword evidence="2" id="KW-0479">Metal-binding</keyword>
<name>A0A917B081_HALAA</name>
<evidence type="ECO:0008006" key="7">
    <source>
        <dbReference type="Google" id="ProtNLM"/>
    </source>
</evidence>
<dbReference type="InterPro" id="IPR051121">
    <property type="entry name" value="FAH"/>
</dbReference>
<evidence type="ECO:0000256" key="2">
    <source>
        <dbReference type="ARBA" id="ARBA00022723"/>
    </source>
</evidence>
<evidence type="ECO:0000313" key="6">
    <source>
        <dbReference type="Proteomes" id="UP000660110"/>
    </source>
</evidence>
<sequence>MKFARFTYKNEVQYGVVTNDDISLIEGPIYGGWGYTGEVLPLDQVNLLAPVVPEKIIGIGANYVGSKEEKPDQLPEIPVFFFKPASSVVGTEEEIIMPRGIDEVKFESELAVIIGKEAKNIEEDEVLDYIFGYTIGNDVTAPQLFHENGHWTLGKAFDTFTPIGPYIETDLDPSKVSVKADINEVETQNSPTDLMIVSLTYMVSYLSKVMTLKPGDCILTGSPLGAHFIKDQDVVECKIDEIGTLKNRLVKTSVSVES</sequence>
<dbReference type="InterPro" id="IPR018833">
    <property type="entry name" value="Rv2993c-like_N"/>
</dbReference>
<dbReference type="SUPFAM" id="SSF56529">
    <property type="entry name" value="FAH"/>
    <property type="match status" value="1"/>
</dbReference>
<evidence type="ECO:0000313" key="5">
    <source>
        <dbReference type="EMBL" id="GGF13337.1"/>
    </source>
</evidence>
<dbReference type="Pfam" id="PF10370">
    <property type="entry name" value="Rv2993c-like_N"/>
    <property type="match status" value="1"/>
</dbReference>
<dbReference type="PANTHER" id="PTHR42796:SF4">
    <property type="entry name" value="FUMARYLACETOACETATE HYDROLASE DOMAIN-CONTAINING PROTEIN 2A"/>
    <property type="match status" value="1"/>
</dbReference>
<evidence type="ECO:0000259" key="3">
    <source>
        <dbReference type="Pfam" id="PF01557"/>
    </source>
</evidence>
<organism evidence="5 6">
    <name type="scientific">Halobacillus andaensis</name>
    <dbReference type="NCBI Taxonomy" id="1176239"/>
    <lineage>
        <taxon>Bacteria</taxon>
        <taxon>Bacillati</taxon>
        <taxon>Bacillota</taxon>
        <taxon>Bacilli</taxon>
        <taxon>Bacillales</taxon>
        <taxon>Bacillaceae</taxon>
        <taxon>Halobacillus</taxon>
    </lineage>
</organism>
<protein>
    <recommendedName>
        <fullName evidence="7">Ureidoglycolate lyase</fullName>
    </recommendedName>
</protein>
<evidence type="ECO:0000256" key="1">
    <source>
        <dbReference type="ARBA" id="ARBA00010211"/>
    </source>
</evidence>
<dbReference type="InterPro" id="IPR036663">
    <property type="entry name" value="Fumarylacetoacetase_C_sf"/>
</dbReference>
<dbReference type="PANTHER" id="PTHR42796">
    <property type="entry name" value="FUMARYLACETOACETATE HYDROLASE DOMAIN-CONTAINING PROTEIN 2A-RELATED"/>
    <property type="match status" value="1"/>
</dbReference>
<dbReference type="GO" id="GO:0046872">
    <property type="term" value="F:metal ion binding"/>
    <property type="evidence" value="ECO:0007669"/>
    <property type="project" value="UniProtKB-KW"/>
</dbReference>
<comment type="similarity">
    <text evidence="1">Belongs to the FAH family.</text>
</comment>
<feature type="domain" description="Fumarylacetoacetase-like C-terminal" evidence="3">
    <location>
        <begin position="55"/>
        <end position="250"/>
    </location>
</feature>
<dbReference type="Gene3D" id="2.30.30.370">
    <property type="entry name" value="FAH"/>
    <property type="match status" value="1"/>
</dbReference>
<dbReference type="GO" id="GO:0044281">
    <property type="term" value="P:small molecule metabolic process"/>
    <property type="evidence" value="ECO:0007669"/>
    <property type="project" value="UniProtKB-ARBA"/>
</dbReference>
<keyword evidence="6" id="KW-1185">Reference proteome</keyword>
<feature type="domain" description="Rv2993c-like N-terminal" evidence="4">
    <location>
        <begin position="1"/>
        <end position="50"/>
    </location>
</feature>
<accession>A0A917B081</accession>
<dbReference type="InterPro" id="IPR011234">
    <property type="entry name" value="Fumarylacetoacetase-like_C"/>
</dbReference>